<sequence>MEEQFQHDEFDYSIASYMHRYLTGYMPAYILASEITKRYKLRLERELHVPPHFPYSLDLTIAANANARQHKSFKQTGKGERGSSSPAPLSESDNLENLLGIKSSLDPYGCGECENDARNVTKLGLSYELLEHFYSNQAPNYETNYHLTVTSDYNGDRKHAIVSSALLVVVEHYNYHNIKLAVKINPNIWPNCSNRNKTSTSSMSIKVKQLSTKRMLLLLSRSISGSRLDDIRSDSLNINSRALRSARIRFEFGFGAIAGNRTLAAVSFIFALIAILTGGGGALPFSRLIT</sequence>
<keyword evidence="2" id="KW-0472">Membrane</keyword>
<reference evidence="3" key="2">
    <citation type="submission" date="2020-05" db="UniProtKB">
        <authorList>
            <consortium name="EnsemblMetazoa"/>
        </authorList>
    </citation>
    <scope>IDENTIFICATION</scope>
    <source>
        <strain evidence="3">IAEA</strain>
    </source>
</reference>
<proteinExistence type="predicted"/>
<feature type="transmembrane region" description="Helical" evidence="2">
    <location>
        <begin position="263"/>
        <end position="285"/>
    </location>
</feature>
<evidence type="ECO:0000313" key="4">
    <source>
        <dbReference type="Proteomes" id="UP000092445"/>
    </source>
</evidence>
<dbReference type="VEuPathDB" id="VectorBase:GPAI022564"/>
<keyword evidence="2" id="KW-0812">Transmembrane</keyword>
<dbReference type="Proteomes" id="UP000092445">
    <property type="component" value="Unassembled WGS sequence"/>
</dbReference>
<keyword evidence="4" id="KW-1185">Reference proteome</keyword>
<evidence type="ECO:0000256" key="2">
    <source>
        <dbReference type="SAM" id="Phobius"/>
    </source>
</evidence>
<dbReference type="AlphaFoldDB" id="A0A1A9ZRB2"/>
<name>A0A1A9ZRB2_GLOPL</name>
<accession>A0A1A9ZRB2</accession>
<keyword evidence="2" id="KW-1133">Transmembrane helix</keyword>
<reference evidence="4" key="1">
    <citation type="submission" date="2014-03" db="EMBL/GenBank/DDBJ databases">
        <authorList>
            <person name="Aksoy S."/>
            <person name="Warren W."/>
            <person name="Wilson R.K."/>
        </authorList>
    </citation>
    <scope>NUCLEOTIDE SEQUENCE [LARGE SCALE GENOMIC DNA]</scope>
    <source>
        <strain evidence="4">IAEA</strain>
    </source>
</reference>
<evidence type="ECO:0000256" key="1">
    <source>
        <dbReference type="SAM" id="MobiDB-lite"/>
    </source>
</evidence>
<protein>
    <submittedName>
        <fullName evidence="3">Uncharacterized protein</fullName>
    </submittedName>
</protein>
<dbReference type="EnsemblMetazoa" id="GPAI022564-RA">
    <property type="protein sequence ID" value="GPAI022564-PA"/>
    <property type="gene ID" value="GPAI022564"/>
</dbReference>
<evidence type="ECO:0000313" key="3">
    <source>
        <dbReference type="EnsemblMetazoa" id="GPAI022564-PA"/>
    </source>
</evidence>
<organism evidence="3 4">
    <name type="scientific">Glossina pallidipes</name>
    <name type="common">Tsetse fly</name>
    <dbReference type="NCBI Taxonomy" id="7398"/>
    <lineage>
        <taxon>Eukaryota</taxon>
        <taxon>Metazoa</taxon>
        <taxon>Ecdysozoa</taxon>
        <taxon>Arthropoda</taxon>
        <taxon>Hexapoda</taxon>
        <taxon>Insecta</taxon>
        <taxon>Pterygota</taxon>
        <taxon>Neoptera</taxon>
        <taxon>Endopterygota</taxon>
        <taxon>Diptera</taxon>
        <taxon>Brachycera</taxon>
        <taxon>Muscomorpha</taxon>
        <taxon>Hippoboscoidea</taxon>
        <taxon>Glossinidae</taxon>
        <taxon>Glossina</taxon>
    </lineage>
</organism>
<feature type="region of interest" description="Disordered" evidence="1">
    <location>
        <begin position="70"/>
        <end position="93"/>
    </location>
</feature>